<dbReference type="HOGENOM" id="CLU_1755766_0_0_11"/>
<dbReference type="AlphaFoldDB" id="Q8NPI2"/>
<accession>Q8NPI2</accession>
<sequence>MTYFALVARNYAETGVSVEFHEVDDDADNSNGPNNTSNLPLKLLRDHSFDATVVYGDLVLHTSAHLRDTAIANSDNRPRVVTTAQKFFDYIRLATRHGAIHDMINNAPDTGTDIVVITATNDALISDESEYYDELFHILESAQGVILK</sequence>
<evidence type="ECO:0000313" key="2">
    <source>
        <dbReference type="Proteomes" id="UP000000582"/>
    </source>
</evidence>
<keyword evidence="2" id="KW-1185">Reference proteome</keyword>
<dbReference type="Proteomes" id="UP000000582">
    <property type="component" value="Chromosome"/>
</dbReference>
<dbReference type="GeneID" id="1019787"/>
<dbReference type="KEGG" id="cgb:cg2051"/>
<gene>
    <name evidence="1" type="ordered locus">Cgl1830</name>
</gene>
<accession>Q6M4E9</accession>
<dbReference type="PATRIC" id="fig|196627.13.peg.1769"/>
<proteinExistence type="predicted"/>
<dbReference type="EMBL" id="BA000036">
    <property type="protein sequence ID" value="BAB99223.1"/>
    <property type="molecule type" value="Genomic_DNA"/>
</dbReference>
<reference evidence="2" key="1">
    <citation type="journal article" date="2003" name="Appl. Microbiol. Biotechnol.">
        <title>The Corynebacterium glutamicum genome: features and impacts on biotechnological processes.</title>
        <authorList>
            <person name="Ikeda M."/>
            <person name="Nakagawa S."/>
        </authorList>
    </citation>
    <scope>NUCLEOTIDE SEQUENCE [LARGE SCALE GENOMIC DNA]</scope>
    <source>
        <strain evidence="2">ATCC 13032 / DSM 20300 / BCRC 11384 / JCM 1318 / LMG 3730 / NCIMB 10025</strain>
    </source>
</reference>
<dbReference type="KEGG" id="cgl:Cgl1830"/>
<organism evidence="1 2">
    <name type="scientific">Corynebacterium glutamicum (strain ATCC 13032 / DSM 20300 / JCM 1318 / BCRC 11384 / CCUG 27702 / LMG 3730 / NBRC 12168 / NCIMB 10025 / NRRL B-2784 / 534)</name>
    <dbReference type="NCBI Taxonomy" id="196627"/>
    <lineage>
        <taxon>Bacteria</taxon>
        <taxon>Bacillati</taxon>
        <taxon>Actinomycetota</taxon>
        <taxon>Actinomycetes</taxon>
        <taxon>Mycobacteriales</taxon>
        <taxon>Corynebacteriaceae</taxon>
        <taxon>Corynebacterium</taxon>
    </lineage>
</organism>
<protein>
    <submittedName>
        <fullName evidence="1">Uncharacterized protein</fullName>
    </submittedName>
</protein>
<dbReference type="RefSeq" id="WP_011014672.1">
    <property type="nucleotide sequence ID" value="NC_003450.3"/>
</dbReference>
<dbReference type="BioCyc" id="CORYNE:G18NG-11422-MONOMER"/>
<evidence type="ECO:0000313" key="1">
    <source>
        <dbReference type="EMBL" id="BAB99223.1"/>
    </source>
</evidence>
<name>Q8NPI2_CORGL</name>